<name>A0A8X6LXV1_TRICU</name>
<proteinExistence type="predicted"/>
<gene>
    <name evidence="1" type="ORF">TNCT_86601</name>
</gene>
<comment type="caution">
    <text evidence="1">The sequence shown here is derived from an EMBL/GenBank/DDBJ whole genome shotgun (WGS) entry which is preliminary data.</text>
</comment>
<dbReference type="Proteomes" id="UP000887116">
    <property type="component" value="Unassembled WGS sequence"/>
</dbReference>
<organism evidence="1 2">
    <name type="scientific">Trichonephila clavata</name>
    <name type="common">Joro spider</name>
    <name type="synonym">Nephila clavata</name>
    <dbReference type="NCBI Taxonomy" id="2740835"/>
    <lineage>
        <taxon>Eukaryota</taxon>
        <taxon>Metazoa</taxon>
        <taxon>Ecdysozoa</taxon>
        <taxon>Arthropoda</taxon>
        <taxon>Chelicerata</taxon>
        <taxon>Arachnida</taxon>
        <taxon>Araneae</taxon>
        <taxon>Araneomorphae</taxon>
        <taxon>Entelegynae</taxon>
        <taxon>Araneoidea</taxon>
        <taxon>Nephilidae</taxon>
        <taxon>Trichonephila</taxon>
    </lineage>
</organism>
<evidence type="ECO:0000313" key="2">
    <source>
        <dbReference type="Proteomes" id="UP000887116"/>
    </source>
</evidence>
<dbReference type="EMBL" id="BMAO01038754">
    <property type="protein sequence ID" value="GFR26891.1"/>
    <property type="molecule type" value="Genomic_DNA"/>
</dbReference>
<accession>A0A8X6LXV1</accession>
<sequence length="121" mass="14177">MFNNVPFPRAEIGHIRLLLNFTYPFKPYYSPEKLYLDNQLDTIIILVPPDWIPSSFLSLQIGYYHHSCPFRLDTIIIIVPPDWIPSLFLSLQIGYHHHFCPSRLDTITYPVLSTHSQAYSE</sequence>
<evidence type="ECO:0000313" key="1">
    <source>
        <dbReference type="EMBL" id="GFR26891.1"/>
    </source>
</evidence>
<protein>
    <submittedName>
        <fullName evidence="1">Uncharacterized protein</fullName>
    </submittedName>
</protein>
<keyword evidence="2" id="KW-1185">Reference proteome</keyword>
<reference evidence="1" key="1">
    <citation type="submission" date="2020-07" db="EMBL/GenBank/DDBJ databases">
        <title>Multicomponent nature underlies the extraordinary mechanical properties of spider dragline silk.</title>
        <authorList>
            <person name="Kono N."/>
            <person name="Nakamura H."/>
            <person name="Mori M."/>
            <person name="Yoshida Y."/>
            <person name="Ohtoshi R."/>
            <person name="Malay A.D."/>
            <person name="Moran D.A.P."/>
            <person name="Tomita M."/>
            <person name="Numata K."/>
            <person name="Arakawa K."/>
        </authorList>
    </citation>
    <scope>NUCLEOTIDE SEQUENCE</scope>
</reference>
<dbReference type="AlphaFoldDB" id="A0A8X6LXV1"/>